<dbReference type="SUPFAM" id="SSF53067">
    <property type="entry name" value="Actin-like ATPase domain"/>
    <property type="match status" value="2"/>
</dbReference>
<dbReference type="AlphaFoldDB" id="S9TMQ1"/>
<organism evidence="3 4">
    <name type="scientific">Magnetospirillum fulvum MGU-K5</name>
    <dbReference type="NCBI Taxonomy" id="1316936"/>
    <lineage>
        <taxon>Bacteria</taxon>
        <taxon>Pseudomonadati</taxon>
        <taxon>Pseudomonadota</taxon>
        <taxon>Alphaproteobacteria</taxon>
        <taxon>Rhodospirillales</taxon>
        <taxon>Rhodospirillaceae</taxon>
        <taxon>Magnetospirillum</taxon>
    </lineage>
</organism>
<dbReference type="eggNOG" id="COG0248">
    <property type="taxonomic scope" value="Bacteria"/>
</dbReference>
<dbReference type="InterPro" id="IPR003695">
    <property type="entry name" value="Ppx_GppA_N"/>
</dbReference>
<dbReference type="GO" id="GO:0016462">
    <property type="term" value="F:pyrophosphatase activity"/>
    <property type="evidence" value="ECO:0007669"/>
    <property type="project" value="TreeGrafter"/>
</dbReference>
<dbReference type="OrthoDB" id="3698573at2"/>
<proteinExistence type="predicted"/>
<evidence type="ECO:0000313" key="4">
    <source>
        <dbReference type="Proteomes" id="UP000015350"/>
    </source>
</evidence>
<dbReference type="PANTHER" id="PTHR30005">
    <property type="entry name" value="EXOPOLYPHOSPHATASE"/>
    <property type="match status" value="1"/>
</dbReference>
<comment type="caution">
    <text evidence="3">The sequence shown here is derived from an EMBL/GenBank/DDBJ whole genome shotgun (WGS) entry which is preliminary data.</text>
</comment>
<dbReference type="Gene3D" id="1.10.3210.10">
    <property type="entry name" value="Hypothetical protein af1432"/>
    <property type="match status" value="1"/>
</dbReference>
<gene>
    <name evidence="3" type="ORF">K678_00555</name>
</gene>
<reference evidence="3 4" key="1">
    <citation type="submission" date="2013-04" db="EMBL/GenBank/DDBJ databases">
        <authorList>
            <person name="Kuznetsov B."/>
            <person name="Ivanovsky R."/>
        </authorList>
    </citation>
    <scope>NUCLEOTIDE SEQUENCE [LARGE SCALE GENOMIC DNA]</scope>
    <source>
        <strain evidence="3 4">MGU-K5</strain>
    </source>
</reference>
<dbReference type="InterPro" id="IPR050273">
    <property type="entry name" value="GppA/Ppx_hydrolase"/>
</dbReference>
<dbReference type="Proteomes" id="UP000015350">
    <property type="component" value="Unassembled WGS sequence"/>
</dbReference>
<dbReference type="CDD" id="cd24052">
    <property type="entry name" value="ASKHA_NBD_HpPPX-GppA-like"/>
    <property type="match status" value="1"/>
</dbReference>
<dbReference type="EMBL" id="AQPH01000001">
    <property type="protein sequence ID" value="EPY03556.1"/>
    <property type="molecule type" value="Genomic_DNA"/>
</dbReference>
<dbReference type="PANTHER" id="PTHR30005:SF0">
    <property type="entry name" value="RETROGRADE REGULATION PROTEIN 2"/>
    <property type="match status" value="1"/>
</dbReference>
<dbReference type="STRING" id="1316936.K678_00555"/>
<name>S9TMQ1_MAGFU</name>
<feature type="domain" description="Exopolyphosphatase C-terminal" evidence="2">
    <location>
        <begin position="316"/>
        <end position="467"/>
    </location>
</feature>
<dbReference type="InterPro" id="IPR048951">
    <property type="entry name" value="Ppx_C"/>
</dbReference>
<protein>
    <submittedName>
        <fullName evidence="3">Exopolyphosphatase</fullName>
    </submittedName>
</protein>
<dbReference type="Pfam" id="PF21697">
    <property type="entry name" value="Ppx_C"/>
    <property type="match status" value="1"/>
</dbReference>
<sequence>MKIWHRVEPIGIIDIGSNSIRLCVYDIAHRVPVPLFNEKGVCALGRGLGSSGRLNPEGVLAARAVVGRFVALCRAMEVERLDILATAAVRDAEDGAAFVAELEERYDVRIKVLSGGQEAKMAASGVLCGSPDADGIVADLGGGSLELVTVQNGKSGRHVTMPLGLLRLSEASGEDRVRAGEIVDSRLSGISWLEEGQGRNLYAVGGAWRALARICIAHTHHPLTVLDNFSLDAKEALSLLTLVSTQSRKSLEKIPGLSRKRLPGLPLAALILERVAREVKPSRLVFSIYGMREGQFFRRLPERLRAEDPLLSVCRRMASNNSRFPEHGDEVLAWMAPLFPNETARAARLRHAACLVSDIFWNEHPDYRAEQAFLRILRLPFMGVGHDDRAAIAFTIYCRYQGAEDSPVVARAIQLLDEDSLRRCRAVGQALRLAHTLSGGAPNLLRETRLIAEQRYLVLEMPADNPAFVLDLDRAFDRLARSLGCEALLARRIS</sequence>
<dbReference type="Gene3D" id="3.30.420.40">
    <property type="match status" value="1"/>
</dbReference>
<evidence type="ECO:0000259" key="1">
    <source>
        <dbReference type="Pfam" id="PF02541"/>
    </source>
</evidence>
<feature type="domain" description="Ppx/GppA phosphatase N-terminal" evidence="1">
    <location>
        <begin position="24"/>
        <end position="301"/>
    </location>
</feature>
<dbReference type="PATRIC" id="fig|1316936.3.peg.106"/>
<evidence type="ECO:0000259" key="2">
    <source>
        <dbReference type="Pfam" id="PF21697"/>
    </source>
</evidence>
<accession>S9TMQ1</accession>
<evidence type="ECO:0000313" key="3">
    <source>
        <dbReference type="EMBL" id="EPY03556.1"/>
    </source>
</evidence>
<dbReference type="SUPFAM" id="SSF109604">
    <property type="entry name" value="HD-domain/PDEase-like"/>
    <property type="match status" value="1"/>
</dbReference>
<dbReference type="RefSeq" id="WP_021130502.1">
    <property type="nucleotide sequence ID" value="NZ_AQPH01000001.1"/>
</dbReference>
<dbReference type="InterPro" id="IPR043129">
    <property type="entry name" value="ATPase_NBD"/>
</dbReference>
<dbReference type="Gene3D" id="3.30.420.150">
    <property type="entry name" value="Exopolyphosphatase. Domain 2"/>
    <property type="match status" value="1"/>
</dbReference>
<dbReference type="Pfam" id="PF02541">
    <property type="entry name" value="Ppx-GppA"/>
    <property type="match status" value="1"/>
</dbReference>